<feature type="transmembrane region" description="Helical" evidence="2">
    <location>
        <begin position="20"/>
        <end position="38"/>
    </location>
</feature>
<evidence type="ECO:0000256" key="1">
    <source>
        <dbReference type="SAM" id="MobiDB-lite"/>
    </source>
</evidence>
<sequence>MATATEIPDWLQYVSAGAPLAILVGAVIAGVIGLVTLVERTRADRRDQFWQRLQWAIDAAICTSDRIRQRTGLIVLARLGVSDLCRDEDADLLRDIADGVTAQLLSGPVDGARATDDNGKRAYEEGDASDNGKS</sequence>
<organism evidence="3 4">
    <name type="scientific">Arthrobacter terrae</name>
    <dbReference type="NCBI Taxonomy" id="2935737"/>
    <lineage>
        <taxon>Bacteria</taxon>
        <taxon>Bacillati</taxon>
        <taxon>Actinomycetota</taxon>
        <taxon>Actinomycetes</taxon>
        <taxon>Micrococcales</taxon>
        <taxon>Micrococcaceae</taxon>
        <taxon>Arthrobacter</taxon>
    </lineage>
</organism>
<keyword evidence="4" id="KW-1185">Reference proteome</keyword>
<gene>
    <name evidence="3" type="ORF">IV500_19270</name>
</gene>
<proteinExistence type="predicted"/>
<keyword evidence="2" id="KW-0812">Transmembrane</keyword>
<reference evidence="3 4" key="1">
    <citation type="submission" date="2020-11" db="EMBL/GenBank/DDBJ databases">
        <title>Arthrobacter antarcticus sp. nov., isolated from Antarctic Soil.</title>
        <authorList>
            <person name="Li J."/>
        </authorList>
    </citation>
    <scope>NUCLEOTIDE SEQUENCE [LARGE SCALE GENOMIC DNA]</scope>
    <source>
        <strain evidence="3 4">Z1-20</strain>
    </source>
</reference>
<feature type="region of interest" description="Disordered" evidence="1">
    <location>
        <begin position="107"/>
        <end position="134"/>
    </location>
</feature>
<dbReference type="EMBL" id="JADNYM010000032">
    <property type="protein sequence ID" value="MBG0741508.1"/>
    <property type="molecule type" value="Genomic_DNA"/>
</dbReference>
<protein>
    <submittedName>
        <fullName evidence="3">Uncharacterized protein</fullName>
    </submittedName>
</protein>
<comment type="caution">
    <text evidence="3">The sequence shown here is derived from an EMBL/GenBank/DDBJ whole genome shotgun (WGS) entry which is preliminary data.</text>
</comment>
<evidence type="ECO:0000313" key="4">
    <source>
        <dbReference type="Proteomes" id="UP000655366"/>
    </source>
</evidence>
<feature type="compositionally biased region" description="Basic and acidic residues" evidence="1">
    <location>
        <begin position="113"/>
        <end position="134"/>
    </location>
</feature>
<name>A0A931G6W8_9MICC</name>
<evidence type="ECO:0000313" key="3">
    <source>
        <dbReference type="EMBL" id="MBG0741508.1"/>
    </source>
</evidence>
<keyword evidence="2" id="KW-1133">Transmembrane helix</keyword>
<keyword evidence="2" id="KW-0472">Membrane</keyword>
<dbReference type="AlphaFoldDB" id="A0A931G6W8"/>
<dbReference type="Proteomes" id="UP000655366">
    <property type="component" value="Unassembled WGS sequence"/>
</dbReference>
<dbReference type="RefSeq" id="WP_196398443.1">
    <property type="nucleotide sequence ID" value="NZ_JADNYM010000032.1"/>
</dbReference>
<evidence type="ECO:0000256" key="2">
    <source>
        <dbReference type="SAM" id="Phobius"/>
    </source>
</evidence>
<accession>A0A931G6W8</accession>